<proteinExistence type="predicted"/>
<protein>
    <recommendedName>
        <fullName evidence="4">PE family protein</fullName>
    </recommendedName>
</protein>
<accession>A0ABP6VF57</accession>
<feature type="compositionally biased region" description="Gly residues" evidence="1">
    <location>
        <begin position="18"/>
        <end position="52"/>
    </location>
</feature>
<dbReference type="Proteomes" id="UP001500795">
    <property type="component" value="Unassembled WGS sequence"/>
</dbReference>
<keyword evidence="3" id="KW-1185">Reference proteome</keyword>
<comment type="caution">
    <text evidence="2">The sequence shown here is derived from an EMBL/GenBank/DDBJ whole genome shotgun (WGS) entry which is preliminary data.</text>
</comment>
<evidence type="ECO:0000313" key="2">
    <source>
        <dbReference type="EMBL" id="GAA3532416.1"/>
    </source>
</evidence>
<feature type="region of interest" description="Disordered" evidence="1">
    <location>
        <begin position="1"/>
        <end position="52"/>
    </location>
</feature>
<reference evidence="3" key="1">
    <citation type="journal article" date="2019" name="Int. J. Syst. Evol. Microbiol.">
        <title>The Global Catalogue of Microorganisms (GCM) 10K type strain sequencing project: providing services to taxonomists for standard genome sequencing and annotation.</title>
        <authorList>
            <consortium name="The Broad Institute Genomics Platform"/>
            <consortium name="The Broad Institute Genome Sequencing Center for Infectious Disease"/>
            <person name="Wu L."/>
            <person name="Ma J."/>
        </authorList>
    </citation>
    <scope>NUCLEOTIDE SEQUENCE [LARGE SCALE GENOMIC DNA]</scope>
    <source>
        <strain evidence="3">JCM 17110</strain>
    </source>
</reference>
<sequence length="52" mass="4322">MAGASGIVTGETGSPGIISGGLAGGGTSTVGGGGGGAGVTGVTGVTGAGCRE</sequence>
<dbReference type="EMBL" id="BAABCX010000001">
    <property type="protein sequence ID" value="GAA3532416.1"/>
    <property type="molecule type" value="Genomic_DNA"/>
</dbReference>
<evidence type="ECO:0000313" key="3">
    <source>
        <dbReference type="Proteomes" id="UP001500795"/>
    </source>
</evidence>
<organism evidence="2 3">
    <name type="scientific">Zobellella aerophila</name>
    <dbReference type="NCBI Taxonomy" id="870480"/>
    <lineage>
        <taxon>Bacteria</taxon>
        <taxon>Pseudomonadati</taxon>
        <taxon>Pseudomonadota</taxon>
        <taxon>Gammaproteobacteria</taxon>
        <taxon>Aeromonadales</taxon>
        <taxon>Aeromonadaceae</taxon>
        <taxon>Zobellella</taxon>
    </lineage>
</organism>
<name>A0ABP6VF57_9GAMM</name>
<evidence type="ECO:0000256" key="1">
    <source>
        <dbReference type="SAM" id="MobiDB-lite"/>
    </source>
</evidence>
<gene>
    <name evidence="2" type="ORF">GCM10022394_09670</name>
</gene>
<evidence type="ECO:0008006" key="4">
    <source>
        <dbReference type="Google" id="ProtNLM"/>
    </source>
</evidence>